<evidence type="ECO:0000259" key="1">
    <source>
        <dbReference type="Pfam" id="PF08818"/>
    </source>
</evidence>
<sequence length="144" mass="16427">MAKTANKMQPTDVDPEEFIDQVENATRRADAERMVEIMRDITGEEPVMWGPSIIGFGSYHYVYESGREGDAPAAGFSPRKANLVVYLMNNFTEQHSEKLAELGPHKASKACLYLTKLDKVDEDILRFLINDSYEMIKEMYPDQN</sequence>
<dbReference type="SUPFAM" id="SSF159888">
    <property type="entry name" value="YdhG-like"/>
    <property type="match status" value="1"/>
</dbReference>
<gene>
    <name evidence="2" type="ORF">J2S62_000034</name>
</gene>
<accession>A0ABU2AWQ6</accession>
<comment type="caution">
    <text evidence="2">The sequence shown here is derived from an EMBL/GenBank/DDBJ whole genome shotgun (WGS) entry which is preliminary data.</text>
</comment>
<dbReference type="InterPro" id="IPR014922">
    <property type="entry name" value="YdhG-like"/>
</dbReference>
<evidence type="ECO:0000313" key="3">
    <source>
        <dbReference type="Proteomes" id="UP001183794"/>
    </source>
</evidence>
<organism evidence="2 3">
    <name type="scientific">Enteractinococcus fodinae</name>
    <dbReference type="NCBI Taxonomy" id="684663"/>
    <lineage>
        <taxon>Bacteria</taxon>
        <taxon>Bacillati</taxon>
        <taxon>Actinomycetota</taxon>
        <taxon>Actinomycetes</taxon>
        <taxon>Micrococcales</taxon>
        <taxon>Micrococcaceae</taxon>
    </lineage>
</organism>
<dbReference type="EMBL" id="JAVDYJ010000001">
    <property type="protein sequence ID" value="MDR7345777.1"/>
    <property type="molecule type" value="Genomic_DNA"/>
</dbReference>
<keyword evidence="3" id="KW-1185">Reference proteome</keyword>
<dbReference type="Pfam" id="PF08818">
    <property type="entry name" value="DUF1801"/>
    <property type="match status" value="1"/>
</dbReference>
<reference evidence="2 3" key="1">
    <citation type="submission" date="2023-07" db="EMBL/GenBank/DDBJ databases">
        <title>Sequencing the genomes of 1000 actinobacteria strains.</title>
        <authorList>
            <person name="Klenk H.-P."/>
        </authorList>
    </citation>
    <scope>NUCLEOTIDE SEQUENCE [LARGE SCALE GENOMIC DNA]</scope>
    <source>
        <strain evidence="2 3">DSM 22966</strain>
    </source>
</reference>
<protein>
    <recommendedName>
        <fullName evidence="1">YdhG-like domain-containing protein</fullName>
    </recommendedName>
</protein>
<dbReference type="Proteomes" id="UP001183794">
    <property type="component" value="Unassembled WGS sequence"/>
</dbReference>
<evidence type="ECO:0000313" key="2">
    <source>
        <dbReference type="EMBL" id="MDR7345777.1"/>
    </source>
</evidence>
<feature type="domain" description="YdhG-like" evidence="1">
    <location>
        <begin position="27"/>
        <end position="131"/>
    </location>
</feature>
<proteinExistence type="predicted"/>
<name>A0ABU2AWQ6_9MICC</name>
<dbReference type="RefSeq" id="WP_310169893.1">
    <property type="nucleotide sequence ID" value="NZ_BAABHE010000002.1"/>
</dbReference>